<comment type="caution">
    <text evidence="1">The sequence shown here is derived from an EMBL/GenBank/DDBJ whole genome shotgun (WGS) entry which is preliminary data.</text>
</comment>
<sequence>MFSFRKLSGHIKTAGPLRCRISATTITVISGHLKLIRGHLPRNFARKPRSLMEYTCLSSTLWSSERK</sequence>
<evidence type="ECO:0000313" key="2">
    <source>
        <dbReference type="Proteomes" id="UP001352852"/>
    </source>
</evidence>
<dbReference type="Proteomes" id="UP001352852">
    <property type="component" value="Unassembled WGS sequence"/>
</dbReference>
<protein>
    <submittedName>
        <fullName evidence="1">Uncharacterized protein</fullName>
    </submittedName>
</protein>
<dbReference type="EMBL" id="JAHUTJ010018734">
    <property type="protein sequence ID" value="MED6271677.1"/>
    <property type="molecule type" value="Genomic_DNA"/>
</dbReference>
<gene>
    <name evidence="1" type="ORF">CHARACLAT_022721</name>
</gene>
<proteinExistence type="predicted"/>
<name>A0ABU7D935_9TELE</name>
<evidence type="ECO:0000313" key="1">
    <source>
        <dbReference type="EMBL" id="MED6271677.1"/>
    </source>
</evidence>
<accession>A0ABU7D935</accession>
<reference evidence="1 2" key="1">
    <citation type="submission" date="2021-06" db="EMBL/GenBank/DDBJ databases">
        <authorList>
            <person name="Palmer J.M."/>
        </authorList>
    </citation>
    <scope>NUCLEOTIDE SEQUENCE [LARGE SCALE GENOMIC DNA]</scope>
    <source>
        <strain evidence="1 2">CL_MEX2019</strain>
        <tissue evidence="1">Muscle</tissue>
    </source>
</reference>
<organism evidence="1 2">
    <name type="scientific">Characodon lateralis</name>
    <dbReference type="NCBI Taxonomy" id="208331"/>
    <lineage>
        <taxon>Eukaryota</taxon>
        <taxon>Metazoa</taxon>
        <taxon>Chordata</taxon>
        <taxon>Craniata</taxon>
        <taxon>Vertebrata</taxon>
        <taxon>Euteleostomi</taxon>
        <taxon>Actinopterygii</taxon>
        <taxon>Neopterygii</taxon>
        <taxon>Teleostei</taxon>
        <taxon>Neoteleostei</taxon>
        <taxon>Acanthomorphata</taxon>
        <taxon>Ovalentaria</taxon>
        <taxon>Atherinomorphae</taxon>
        <taxon>Cyprinodontiformes</taxon>
        <taxon>Goodeidae</taxon>
        <taxon>Characodon</taxon>
    </lineage>
</organism>
<keyword evidence="2" id="KW-1185">Reference proteome</keyword>